<feature type="transmembrane region" description="Helical" evidence="13">
    <location>
        <begin position="153"/>
        <end position="175"/>
    </location>
</feature>
<evidence type="ECO:0000256" key="7">
    <source>
        <dbReference type="ARBA" id="ARBA00022692"/>
    </source>
</evidence>
<keyword evidence="17" id="KW-1185">Reference proteome</keyword>
<dbReference type="SMART" id="SM00448">
    <property type="entry name" value="REC"/>
    <property type="match status" value="1"/>
</dbReference>
<dbReference type="GO" id="GO:0009927">
    <property type="term" value="F:histidine phosphotransfer kinase activity"/>
    <property type="evidence" value="ECO:0007669"/>
    <property type="project" value="TreeGrafter"/>
</dbReference>
<dbReference type="InterPro" id="IPR005467">
    <property type="entry name" value="His_kinase_dom"/>
</dbReference>
<evidence type="ECO:0000256" key="6">
    <source>
        <dbReference type="ARBA" id="ARBA00022679"/>
    </source>
</evidence>
<dbReference type="Pfam" id="PF12860">
    <property type="entry name" value="PAS_7"/>
    <property type="match status" value="1"/>
</dbReference>
<dbReference type="InterPro" id="IPR038377">
    <property type="entry name" value="Na/Glc_symporter_sf"/>
</dbReference>
<accession>A0A7W6FPJ4</accession>
<feature type="transmembrane region" description="Helical" evidence="13">
    <location>
        <begin position="280"/>
        <end position="303"/>
    </location>
</feature>
<evidence type="ECO:0000313" key="17">
    <source>
        <dbReference type="Proteomes" id="UP000571950"/>
    </source>
</evidence>
<dbReference type="Pfam" id="PF02518">
    <property type="entry name" value="HATPase_c"/>
    <property type="match status" value="1"/>
</dbReference>
<evidence type="ECO:0000256" key="4">
    <source>
        <dbReference type="ARBA" id="ARBA00012438"/>
    </source>
</evidence>
<dbReference type="PROSITE" id="PS50109">
    <property type="entry name" value="HIS_KIN"/>
    <property type="match status" value="1"/>
</dbReference>
<dbReference type="CDD" id="cd00156">
    <property type="entry name" value="REC"/>
    <property type="match status" value="1"/>
</dbReference>
<dbReference type="InterPro" id="IPR000014">
    <property type="entry name" value="PAS"/>
</dbReference>
<evidence type="ECO:0000256" key="13">
    <source>
        <dbReference type="SAM" id="Phobius"/>
    </source>
</evidence>
<evidence type="ECO:0000256" key="10">
    <source>
        <dbReference type="ARBA" id="ARBA00023136"/>
    </source>
</evidence>
<evidence type="ECO:0000256" key="3">
    <source>
        <dbReference type="ARBA" id="ARBA00006434"/>
    </source>
</evidence>
<evidence type="ECO:0000256" key="2">
    <source>
        <dbReference type="ARBA" id="ARBA00004141"/>
    </source>
</evidence>
<keyword evidence="5 11" id="KW-0597">Phosphoprotein</keyword>
<evidence type="ECO:0000256" key="12">
    <source>
        <dbReference type="SAM" id="Coils"/>
    </source>
</evidence>
<dbReference type="CDD" id="cd00082">
    <property type="entry name" value="HisKA"/>
    <property type="match status" value="1"/>
</dbReference>
<dbReference type="InterPro" id="IPR003661">
    <property type="entry name" value="HisK_dim/P_dom"/>
</dbReference>
<dbReference type="Gene3D" id="3.40.50.2300">
    <property type="match status" value="1"/>
</dbReference>
<keyword evidence="7 13" id="KW-0812">Transmembrane</keyword>
<organism evidence="16 17">
    <name type="scientific">Sphingobium jiangsuense</name>
    <dbReference type="NCBI Taxonomy" id="870476"/>
    <lineage>
        <taxon>Bacteria</taxon>
        <taxon>Pseudomonadati</taxon>
        <taxon>Pseudomonadota</taxon>
        <taxon>Alphaproteobacteria</taxon>
        <taxon>Sphingomonadales</taxon>
        <taxon>Sphingomonadaceae</taxon>
        <taxon>Sphingobium</taxon>
    </lineage>
</organism>
<dbReference type="GO" id="GO:0000155">
    <property type="term" value="F:phosphorelay sensor kinase activity"/>
    <property type="evidence" value="ECO:0007669"/>
    <property type="project" value="InterPro"/>
</dbReference>
<dbReference type="PROSITE" id="PS50283">
    <property type="entry name" value="NA_SOLUT_SYMP_3"/>
    <property type="match status" value="1"/>
</dbReference>
<dbReference type="GO" id="GO:0005886">
    <property type="term" value="C:plasma membrane"/>
    <property type="evidence" value="ECO:0007669"/>
    <property type="project" value="TreeGrafter"/>
</dbReference>
<feature type="transmembrane region" description="Helical" evidence="13">
    <location>
        <begin position="438"/>
        <end position="457"/>
    </location>
</feature>
<dbReference type="InterPro" id="IPR011006">
    <property type="entry name" value="CheY-like_superfamily"/>
</dbReference>
<protein>
    <recommendedName>
        <fullName evidence="4">histidine kinase</fullName>
        <ecNumber evidence="4">2.7.13.3</ecNumber>
    </recommendedName>
</protein>
<reference evidence="16 17" key="1">
    <citation type="submission" date="2020-08" db="EMBL/GenBank/DDBJ databases">
        <title>Genomic Encyclopedia of Type Strains, Phase IV (KMG-IV): sequencing the most valuable type-strain genomes for metagenomic binning, comparative biology and taxonomic classification.</title>
        <authorList>
            <person name="Goeker M."/>
        </authorList>
    </citation>
    <scope>NUCLEOTIDE SEQUENCE [LARGE SCALE GENOMIC DNA]</scope>
    <source>
        <strain evidence="16 17">DSM 26189</strain>
    </source>
</reference>
<evidence type="ECO:0000256" key="5">
    <source>
        <dbReference type="ARBA" id="ARBA00022553"/>
    </source>
</evidence>
<evidence type="ECO:0000256" key="11">
    <source>
        <dbReference type="PROSITE-ProRule" id="PRU00169"/>
    </source>
</evidence>
<dbReference type="Gene3D" id="3.30.565.10">
    <property type="entry name" value="Histidine kinase-like ATPase, C-terminal domain"/>
    <property type="match status" value="1"/>
</dbReference>
<dbReference type="Pfam" id="PF00512">
    <property type="entry name" value="HisKA"/>
    <property type="match status" value="1"/>
</dbReference>
<dbReference type="EC" id="2.7.13.3" evidence="4"/>
<feature type="transmembrane region" description="Helical" evidence="13">
    <location>
        <begin position="6"/>
        <end position="24"/>
    </location>
</feature>
<dbReference type="EMBL" id="JACIDT010000005">
    <property type="protein sequence ID" value="MBB3926156.1"/>
    <property type="molecule type" value="Genomic_DNA"/>
</dbReference>
<dbReference type="PROSITE" id="PS50110">
    <property type="entry name" value="RESPONSE_REGULATORY"/>
    <property type="match status" value="1"/>
</dbReference>
<keyword evidence="6" id="KW-0808">Transferase</keyword>
<dbReference type="InterPro" id="IPR001789">
    <property type="entry name" value="Sig_transdc_resp-reg_receiver"/>
</dbReference>
<dbReference type="Gene3D" id="1.10.287.130">
    <property type="match status" value="1"/>
</dbReference>
<dbReference type="InterPro" id="IPR003594">
    <property type="entry name" value="HATPase_dom"/>
</dbReference>
<comment type="subcellular location">
    <subcellularLocation>
        <location evidence="2">Membrane</location>
        <topology evidence="2">Multi-pass membrane protein</topology>
    </subcellularLocation>
</comment>
<feature type="transmembrane region" description="Helical" evidence="13">
    <location>
        <begin position="323"/>
        <end position="351"/>
    </location>
</feature>
<feature type="transmembrane region" description="Helical" evidence="13">
    <location>
        <begin position="65"/>
        <end position="82"/>
    </location>
</feature>
<dbReference type="Proteomes" id="UP000571950">
    <property type="component" value="Unassembled WGS sequence"/>
</dbReference>
<evidence type="ECO:0000256" key="9">
    <source>
        <dbReference type="ARBA" id="ARBA00022989"/>
    </source>
</evidence>
<evidence type="ECO:0000259" key="15">
    <source>
        <dbReference type="PROSITE" id="PS50110"/>
    </source>
</evidence>
<dbReference type="SMART" id="SM00387">
    <property type="entry name" value="HATPase_c"/>
    <property type="match status" value="1"/>
</dbReference>
<dbReference type="SUPFAM" id="SSF55785">
    <property type="entry name" value="PYP-like sensor domain (PAS domain)"/>
    <property type="match status" value="1"/>
</dbReference>
<dbReference type="SUPFAM" id="SSF55874">
    <property type="entry name" value="ATPase domain of HSP90 chaperone/DNA topoisomerase II/histidine kinase"/>
    <property type="match status" value="1"/>
</dbReference>
<feature type="transmembrane region" description="Helical" evidence="13">
    <location>
        <begin position="36"/>
        <end position="59"/>
    </location>
</feature>
<dbReference type="PANTHER" id="PTHR43047">
    <property type="entry name" value="TWO-COMPONENT HISTIDINE PROTEIN KINASE"/>
    <property type="match status" value="1"/>
</dbReference>
<feature type="transmembrane region" description="Helical" evidence="13">
    <location>
        <begin position="242"/>
        <end position="268"/>
    </location>
</feature>
<feature type="modified residue" description="4-aspartylphosphate" evidence="11">
    <location>
        <position position="1051"/>
    </location>
</feature>
<feature type="domain" description="Response regulatory" evidence="15">
    <location>
        <begin position="1004"/>
        <end position="1116"/>
    </location>
</feature>
<dbReference type="SUPFAM" id="SSF52172">
    <property type="entry name" value="CheY-like"/>
    <property type="match status" value="1"/>
</dbReference>
<dbReference type="InterPro" id="IPR035965">
    <property type="entry name" value="PAS-like_dom_sf"/>
</dbReference>
<dbReference type="SMART" id="SM00388">
    <property type="entry name" value="HisKA"/>
    <property type="match status" value="1"/>
</dbReference>
<dbReference type="InterPro" id="IPR036097">
    <property type="entry name" value="HisK_dim/P_sf"/>
</dbReference>
<dbReference type="SUPFAM" id="SSF47384">
    <property type="entry name" value="Homodimeric domain of signal transducing histidine kinase"/>
    <property type="match status" value="1"/>
</dbReference>
<proteinExistence type="inferred from homology"/>
<keyword evidence="10 13" id="KW-0472">Membrane</keyword>
<evidence type="ECO:0000313" key="16">
    <source>
        <dbReference type="EMBL" id="MBB3926156.1"/>
    </source>
</evidence>
<feature type="transmembrane region" description="Helical" evidence="13">
    <location>
        <begin position="115"/>
        <end position="133"/>
    </location>
</feature>
<dbReference type="RefSeq" id="WP_188071688.1">
    <property type="nucleotide sequence ID" value="NZ_BSPS01000053.1"/>
</dbReference>
<name>A0A7W6FPJ4_9SPHN</name>
<evidence type="ECO:0000259" key="14">
    <source>
        <dbReference type="PROSITE" id="PS50109"/>
    </source>
</evidence>
<dbReference type="GO" id="GO:0022857">
    <property type="term" value="F:transmembrane transporter activity"/>
    <property type="evidence" value="ECO:0007669"/>
    <property type="project" value="InterPro"/>
</dbReference>
<dbReference type="AlphaFoldDB" id="A0A7W6FPJ4"/>
<feature type="coiled-coil region" evidence="12">
    <location>
        <begin position="724"/>
        <end position="765"/>
    </location>
</feature>
<keyword evidence="9 13" id="KW-1133">Transmembrane helix</keyword>
<dbReference type="Pfam" id="PF00072">
    <property type="entry name" value="Response_reg"/>
    <property type="match status" value="1"/>
</dbReference>
<feature type="transmembrane region" description="Helical" evidence="13">
    <location>
        <begin position="187"/>
        <end position="215"/>
    </location>
</feature>
<evidence type="ECO:0000256" key="1">
    <source>
        <dbReference type="ARBA" id="ARBA00000085"/>
    </source>
</evidence>
<dbReference type="PRINTS" id="PR00344">
    <property type="entry name" value="BCTRLSENSOR"/>
</dbReference>
<keyword evidence="12" id="KW-0175">Coiled coil</keyword>
<comment type="catalytic activity">
    <reaction evidence="1">
        <text>ATP + protein L-histidine = ADP + protein N-phospho-L-histidine.</text>
        <dbReference type="EC" id="2.7.13.3"/>
    </reaction>
</comment>
<dbReference type="CDD" id="cd00130">
    <property type="entry name" value="PAS"/>
    <property type="match status" value="1"/>
</dbReference>
<comment type="caution">
    <text evidence="16">The sequence shown here is derived from an EMBL/GenBank/DDBJ whole genome shotgun (WGS) entry which is preliminary data.</text>
</comment>
<dbReference type="Gene3D" id="1.20.1730.10">
    <property type="entry name" value="Sodium/glucose cotransporter"/>
    <property type="match status" value="1"/>
</dbReference>
<dbReference type="PANTHER" id="PTHR43047:SF9">
    <property type="entry name" value="HISTIDINE KINASE"/>
    <property type="match status" value="1"/>
</dbReference>
<sequence>MRGLIPFLAAAGYAAMLFLLAALAERRRTRLDASRLRLPAYALALTVYCSSWTFFGAVGSSVAEGWNYAPIYLGPALLYLLAPRFLRALVREVQAEGASSISDFIGSRFGKSRGVAALVTLLALFGSIPYLALQLRSIGTGYAMIAGPESVSAGNPVMPMMVAAALLAIFAIAFGTRRYVASSRSEAVLYVIAVESLVKLAALTMVGVFAALLFLHAPAPERLAGMAQFRRIFAPSAIDGDFLVLTLLSMAAVLCLPRQFYVGVIGATRPEDVSGARWPFILYMVVIALVVLPISLAGMAVLPAGIAPDLLVLGLPLAHGAQWLALLAFLGGFSAATGMVVVETIALSTMLSNDLIAPMMLRHRRMSAGADLGRLMLNVRRVGIVAVMGAALGYACMVAESERLAVIGLTAFAAMAQFAPALILAVRRGNRDAAAAKAGLLTGLAVWGYTLFLPELLTRDLLRPLAGTLLDPLGLMGMNGLSPITHGTLWSLGANLFAFALVSARGVRAPLATGFGRNPRIAEARTVGDLMDMAARFAGREEVRNAFGPDRDRTAAIGRRDARLAERLIAGVIGGPSARQIMASALSGARLGVADIARLLDQSAQSLHFSKGLLAATLENIDPGVSVIDRNLRLMAWNSRYLELFDYPPELVYVGAPVADLIRYNAERGECGPGEVDAHVEKRLDHMRRGTVHSFERVRPGGRVLKTVGGPMPDGGYVMCFTDITAEAEARAGLERARAELESRVEQRTQELRDANAQLSRADAEKTRFLAAASHDLLQPIHAARLFTAGLDRQLPENLRPLLGGISGSIEAAESLLRALLDISKLDAGGIQPQPTRFALRPLLLELAELFAPQAAAKGLSIRVAPGDAMVETDRALLHSIVQNFLSNAVRYTVRGGIVLGVRRRGGLARVEVYDSGPGIADQDQRRVFREFERLGNGDDAGIGLGLAIVERTARLLRATVDLRSVEGRGSRFAVALARVDGGAEAAVEEEAASVGQRRARARRVLVMDDEPEIRAATLLLLRQHGFEARAAESDAQALASAQWADAAFVDFHLGGQGDGLSVIAALRAANPALACALVTADRSPETARRCREEGIALFLKPASPDALLRWLGEGGMEKAAE</sequence>
<comment type="similarity">
    <text evidence="3">Belongs to the sodium:solute symporter (SSF) (TC 2.A.21) family.</text>
</comment>
<dbReference type="InterPro" id="IPR001734">
    <property type="entry name" value="Na/solute_symporter"/>
</dbReference>
<keyword evidence="8 16" id="KW-0418">Kinase</keyword>
<feature type="domain" description="Histidine kinase" evidence="14">
    <location>
        <begin position="772"/>
        <end position="981"/>
    </location>
</feature>
<dbReference type="Gene3D" id="3.30.450.20">
    <property type="entry name" value="PAS domain"/>
    <property type="match status" value="1"/>
</dbReference>
<feature type="transmembrane region" description="Helical" evidence="13">
    <location>
        <begin position="404"/>
        <end position="426"/>
    </location>
</feature>
<gene>
    <name evidence="16" type="ORF">GGR43_001871</name>
</gene>
<dbReference type="InterPro" id="IPR036890">
    <property type="entry name" value="HATPase_C_sf"/>
</dbReference>
<evidence type="ECO:0000256" key="8">
    <source>
        <dbReference type="ARBA" id="ARBA00022777"/>
    </source>
</evidence>
<dbReference type="InterPro" id="IPR004358">
    <property type="entry name" value="Sig_transdc_His_kin-like_C"/>
</dbReference>